<evidence type="ECO:0000259" key="7">
    <source>
        <dbReference type="PROSITE" id="PS50835"/>
    </source>
</evidence>
<dbReference type="SUPFAM" id="SSF100895">
    <property type="entry name" value="Kazal-type serine protease inhibitors"/>
    <property type="match status" value="1"/>
</dbReference>
<dbReference type="GO" id="GO:0005520">
    <property type="term" value="F:insulin-like growth factor binding"/>
    <property type="evidence" value="ECO:0007669"/>
    <property type="project" value="InterPro"/>
</dbReference>
<evidence type="ECO:0000256" key="3">
    <source>
        <dbReference type="ARBA" id="ARBA00022729"/>
    </source>
</evidence>
<dbReference type="SMART" id="SM00408">
    <property type="entry name" value="IGc2"/>
    <property type="match status" value="1"/>
</dbReference>
<sequence>MAPKMELAVILLCGLTAAMAQQWRPRKTDIPADCTTCDRDACVRPSGCVAGVMKDRCDCCYVCAKAEFELCDHPDISQDGELGECGDKLECRVRDDLEAGEPAEAMCYCTVEGDLCGSDGVDYENLCQLRAAAVVKRQKISVANKGPCKSAPVILTPPENLKNLTGSSIAMSCEARGFPIPTIEWMWTRVDGKTVFLPNDDLHLSVNMRGGPEKWQVTGWLQVIEMKKEHEGDFTCIAENDLGVAKASARLKVVTEQDIKENKYGRY</sequence>
<feature type="signal peptide" evidence="6">
    <location>
        <begin position="1"/>
        <end position="20"/>
    </location>
</feature>
<dbReference type="FunFam" id="2.60.40.10:FF:000032">
    <property type="entry name" value="palladin isoform X1"/>
    <property type="match status" value="1"/>
</dbReference>
<comment type="caution">
    <text evidence="9">The sequence shown here is derived from an EMBL/GenBank/DDBJ whole genome shotgun (WGS) entry which is preliminary data.</text>
</comment>
<evidence type="ECO:0000313" key="10">
    <source>
        <dbReference type="Proteomes" id="UP001209878"/>
    </source>
</evidence>
<evidence type="ECO:0000256" key="6">
    <source>
        <dbReference type="SAM" id="SignalP"/>
    </source>
</evidence>
<reference evidence="9" key="1">
    <citation type="journal article" date="2023" name="Mol. Biol. Evol.">
        <title>Third-Generation Sequencing Reveals the Adaptive Role of the Epigenome in Three Deep-Sea Polychaetes.</title>
        <authorList>
            <person name="Perez M."/>
            <person name="Aroh O."/>
            <person name="Sun Y."/>
            <person name="Lan Y."/>
            <person name="Juniper S.K."/>
            <person name="Young C.R."/>
            <person name="Angers B."/>
            <person name="Qian P.Y."/>
        </authorList>
    </citation>
    <scope>NUCLEOTIDE SEQUENCE</scope>
    <source>
        <strain evidence="9">R07B-5</strain>
    </source>
</reference>
<protein>
    <recommendedName>
        <fullName evidence="11">Insulin-like growth factor-binding protein-related protein 1</fullName>
    </recommendedName>
</protein>
<dbReference type="InterPro" id="IPR013783">
    <property type="entry name" value="Ig-like_fold"/>
</dbReference>
<dbReference type="SMART" id="SM00280">
    <property type="entry name" value="KAZAL"/>
    <property type="match status" value="1"/>
</dbReference>
<organism evidence="9 10">
    <name type="scientific">Ridgeia piscesae</name>
    <name type="common">Tubeworm</name>
    <dbReference type="NCBI Taxonomy" id="27915"/>
    <lineage>
        <taxon>Eukaryota</taxon>
        <taxon>Metazoa</taxon>
        <taxon>Spiralia</taxon>
        <taxon>Lophotrochozoa</taxon>
        <taxon>Annelida</taxon>
        <taxon>Polychaeta</taxon>
        <taxon>Sedentaria</taxon>
        <taxon>Canalipalpata</taxon>
        <taxon>Sabellida</taxon>
        <taxon>Siboglinidae</taxon>
        <taxon>Ridgeia</taxon>
    </lineage>
</organism>
<feature type="domain" description="Ig-like" evidence="7">
    <location>
        <begin position="152"/>
        <end position="252"/>
    </location>
</feature>
<dbReference type="InterPro" id="IPR007110">
    <property type="entry name" value="Ig-like_dom"/>
</dbReference>
<dbReference type="InterPro" id="IPR009030">
    <property type="entry name" value="Growth_fac_rcpt_cys_sf"/>
</dbReference>
<evidence type="ECO:0000259" key="8">
    <source>
        <dbReference type="PROSITE" id="PS51323"/>
    </source>
</evidence>
<evidence type="ECO:0000256" key="2">
    <source>
        <dbReference type="ARBA" id="ARBA00022525"/>
    </source>
</evidence>
<dbReference type="InterPro" id="IPR000867">
    <property type="entry name" value="IGFBP-like"/>
</dbReference>
<keyword evidence="4" id="KW-1015">Disulfide bond</keyword>
<dbReference type="InterPro" id="IPR036058">
    <property type="entry name" value="Kazal_dom_sf"/>
</dbReference>
<accession>A0AAD9KML8</accession>
<dbReference type="SUPFAM" id="SSF48726">
    <property type="entry name" value="Immunoglobulin"/>
    <property type="match status" value="1"/>
</dbReference>
<keyword evidence="3 6" id="KW-0732">Signal</keyword>
<evidence type="ECO:0000256" key="5">
    <source>
        <dbReference type="ARBA" id="ARBA00023319"/>
    </source>
</evidence>
<dbReference type="InterPro" id="IPR036179">
    <property type="entry name" value="Ig-like_dom_sf"/>
</dbReference>
<evidence type="ECO:0000256" key="4">
    <source>
        <dbReference type="ARBA" id="ARBA00023157"/>
    </source>
</evidence>
<dbReference type="Gene3D" id="4.10.40.20">
    <property type="match status" value="1"/>
</dbReference>
<feature type="chain" id="PRO_5042284464" description="Insulin-like growth factor-binding protein-related protein 1" evidence="6">
    <location>
        <begin position="21"/>
        <end position="267"/>
    </location>
</feature>
<dbReference type="EMBL" id="JAODUO010000843">
    <property type="protein sequence ID" value="KAK2173909.1"/>
    <property type="molecule type" value="Genomic_DNA"/>
</dbReference>
<dbReference type="PROSITE" id="PS50835">
    <property type="entry name" value="IG_LIKE"/>
    <property type="match status" value="1"/>
</dbReference>
<gene>
    <name evidence="9" type="ORF">NP493_844g01048</name>
</gene>
<feature type="domain" description="IGFBP N-terminal" evidence="8">
    <location>
        <begin position="30"/>
        <end position="110"/>
    </location>
</feature>
<dbReference type="AlphaFoldDB" id="A0AAD9KML8"/>
<dbReference type="InterPro" id="IPR003598">
    <property type="entry name" value="Ig_sub2"/>
</dbReference>
<comment type="subcellular location">
    <subcellularLocation>
        <location evidence="1">Secreted</location>
    </subcellularLocation>
</comment>
<dbReference type="Proteomes" id="UP001209878">
    <property type="component" value="Unassembled WGS sequence"/>
</dbReference>
<dbReference type="SMART" id="SM00409">
    <property type="entry name" value="IG"/>
    <property type="match status" value="1"/>
</dbReference>
<dbReference type="InterPro" id="IPR002350">
    <property type="entry name" value="Kazal_dom"/>
</dbReference>
<evidence type="ECO:0008006" key="11">
    <source>
        <dbReference type="Google" id="ProtNLM"/>
    </source>
</evidence>
<dbReference type="GO" id="GO:0005576">
    <property type="term" value="C:extracellular region"/>
    <property type="evidence" value="ECO:0007669"/>
    <property type="project" value="UniProtKB-SubCell"/>
</dbReference>
<name>A0AAD9KML8_RIDPI</name>
<keyword evidence="10" id="KW-1185">Reference proteome</keyword>
<dbReference type="Pfam" id="PF13927">
    <property type="entry name" value="Ig_3"/>
    <property type="match status" value="1"/>
</dbReference>
<keyword evidence="5" id="KW-0393">Immunoglobulin domain</keyword>
<dbReference type="SUPFAM" id="SSF57184">
    <property type="entry name" value="Growth factor receptor domain"/>
    <property type="match status" value="1"/>
</dbReference>
<proteinExistence type="predicted"/>
<dbReference type="PANTHER" id="PTHR14186">
    <property type="entry name" value="INSULIN-LIKE GROWTH FACTOR BINDING PROTEIN-RELATED"/>
    <property type="match status" value="1"/>
</dbReference>
<evidence type="ECO:0000313" key="9">
    <source>
        <dbReference type="EMBL" id="KAK2173909.1"/>
    </source>
</evidence>
<dbReference type="InterPro" id="IPR003599">
    <property type="entry name" value="Ig_sub"/>
</dbReference>
<dbReference type="Pfam" id="PF07648">
    <property type="entry name" value="Kazal_2"/>
    <property type="match status" value="1"/>
</dbReference>
<dbReference type="PROSITE" id="PS51323">
    <property type="entry name" value="IGFBP_N_2"/>
    <property type="match status" value="1"/>
</dbReference>
<dbReference type="GO" id="GO:0001558">
    <property type="term" value="P:regulation of cell growth"/>
    <property type="evidence" value="ECO:0007669"/>
    <property type="project" value="InterPro"/>
</dbReference>
<dbReference type="Gene3D" id="3.30.60.30">
    <property type="match status" value="1"/>
</dbReference>
<dbReference type="GO" id="GO:0009966">
    <property type="term" value="P:regulation of signal transduction"/>
    <property type="evidence" value="ECO:0007669"/>
    <property type="project" value="TreeGrafter"/>
</dbReference>
<dbReference type="Gene3D" id="2.60.40.10">
    <property type="entry name" value="Immunoglobulins"/>
    <property type="match status" value="1"/>
</dbReference>
<evidence type="ECO:0000256" key="1">
    <source>
        <dbReference type="ARBA" id="ARBA00004613"/>
    </source>
</evidence>
<dbReference type="CDD" id="cd00104">
    <property type="entry name" value="KAZAL_FS"/>
    <property type="match status" value="1"/>
</dbReference>
<dbReference type="PANTHER" id="PTHR14186:SF19">
    <property type="entry name" value="INSULIN-LIKE GROWTH FACTOR-BINDING PROTEIN 7"/>
    <property type="match status" value="1"/>
</dbReference>
<dbReference type="InterPro" id="IPR011390">
    <property type="entry name" value="IGFBP_rP_mac25"/>
</dbReference>
<keyword evidence="2" id="KW-0964">Secreted</keyword>